<protein>
    <recommendedName>
        <fullName evidence="6">NACHT domain-containing protein</fullName>
    </recommendedName>
</protein>
<evidence type="ECO:0000259" key="2">
    <source>
        <dbReference type="Pfam" id="PF24883"/>
    </source>
</evidence>
<accession>A0A6A6X2K1</accession>
<dbReference type="PANTHER" id="PTHR10039:SF5">
    <property type="entry name" value="NACHT DOMAIN-CONTAINING PROTEIN"/>
    <property type="match status" value="1"/>
</dbReference>
<reference evidence="4" key="1">
    <citation type="journal article" date="2020" name="Stud. Mycol.">
        <title>101 Dothideomycetes genomes: a test case for predicting lifestyles and emergence of pathogens.</title>
        <authorList>
            <person name="Haridas S."/>
            <person name="Albert R."/>
            <person name="Binder M."/>
            <person name="Bloem J."/>
            <person name="Labutti K."/>
            <person name="Salamov A."/>
            <person name="Andreopoulos B."/>
            <person name="Baker S."/>
            <person name="Barry K."/>
            <person name="Bills G."/>
            <person name="Bluhm B."/>
            <person name="Cannon C."/>
            <person name="Castanera R."/>
            <person name="Culley D."/>
            <person name="Daum C."/>
            <person name="Ezra D."/>
            <person name="Gonzalez J."/>
            <person name="Henrissat B."/>
            <person name="Kuo A."/>
            <person name="Liang C."/>
            <person name="Lipzen A."/>
            <person name="Lutzoni F."/>
            <person name="Magnuson J."/>
            <person name="Mondo S."/>
            <person name="Nolan M."/>
            <person name="Ohm R."/>
            <person name="Pangilinan J."/>
            <person name="Park H.-J."/>
            <person name="Ramirez L."/>
            <person name="Alfaro M."/>
            <person name="Sun H."/>
            <person name="Tritt A."/>
            <person name="Yoshinaga Y."/>
            <person name="Zwiers L.-H."/>
            <person name="Turgeon B."/>
            <person name="Goodwin S."/>
            <person name="Spatafora J."/>
            <person name="Crous P."/>
            <person name="Grigoriev I."/>
        </authorList>
    </citation>
    <scope>NUCLEOTIDE SEQUENCE</scope>
    <source>
        <strain evidence="4">CBS 109.77</strain>
    </source>
</reference>
<dbReference type="InterPro" id="IPR027417">
    <property type="entry name" value="P-loop_NTPase"/>
</dbReference>
<dbReference type="Proteomes" id="UP000799757">
    <property type="component" value="Unassembled WGS sequence"/>
</dbReference>
<dbReference type="SUPFAM" id="SSF52540">
    <property type="entry name" value="P-loop containing nucleoside triphosphate hydrolases"/>
    <property type="match status" value="1"/>
</dbReference>
<dbReference type="Pfam" id="PF25053">
    <property type="entry name" value="DUF7791"/>
    <property type="match status" value="1"/>
</dbReference>
<proteinExistence type="predicted"/>
<sequence length="825" mass="94377">MDPLSTISLVASIVQFVDFSAKIMSGAKEIYESASGLTQDDEILQNTVNEMKRFSSRLTPSTNRPQTDDELEFHGLVTECRTLSNAILELLQKSTPRDPQSKRSVIRSDMKTRLIKVGENTEAGNGMLEVLHKHVKELRQGVTVTSISPNALEQLRTLLGQSESALRIAAQQYIRRSLAFPGMKGRFDAVENAHRDTFRWFFEASADDGSEYRNKRLVLAYFFFWNPGSKLQKSLTGLLGSLLHDILQSCPELVPTVFPDQWRQFSQSSSRNQFQELFGQEQIRIAFTRLVEHRDLNKTHRFCFFIDGLDEYEETFQNDFKSMIEMLFNWTTISSDVKLCVSSREYNVFLRAFSAEKRLRLQDLIRVDMNRFVCDMIRDVEDEKGKEALIEKILDRSDGIFLWVALVVKALRDRLEDESNLSALEQELQIFPQELKELFNHLFASIRQSSRTTAYQIFAILSKLNSHNLKLPLYACSFLEDYGKNPLFATQSHFNNSQLDGMDHATRNIEARKRINGYCRGLVDVLQDKRSKQWYILFTHRSITEFLEETANQTTMTTHLTGFVTEDAISQLLLAELRSRNLLHFPFSLLSSYVHAVVSIRAEANLDCVPYRCLLSLEAVLIENNAKPDWDIASSKSEVFEMFWGFGPSKRVSSKYPFFVSACIGDLGYVAWKMQKGPTLVDNIMKKCLLLKCLLHRVFTDATAPEHIVIFDMMISLLKGSVSPTAIPTHAGDYTMPFWNILARQAVANDPNAHLDSQGVRLFGELLAILLKIRQRPPIAVSNSEEGLRMIFRRPEGSEAWDCCSTLYHLLEKHKIMSFGNLVES</sequence>
<name>A0A6A6X2K1_9PLEO</name>
<dbReference type="PANTHER" id="PTHR10039">
    <property type="entry name" value="AMELOGENIN"/>
    <property type="match status" value="1"/>
</dbReference>
<evidence type="ECO:0000259" key="3">
    <source>
        <dbReference type="Pfam" id="PF25053"/>
    </source>
</evidence>
<keyword evidence="1" id="KW-0677">Repeat</keyword>
<gene>
    <name evidence="4" type="ORF">K505DRAFT_340515</name>
</gene>
<evidence type="ECO:0008006" key="6">
    <source>
        <dbReference type="Google" id="ProtNLM"/>
    </source>
</evidence>
<evidence type="ECO:0000313" key="4">
    <source>
        <dbReference type="EMBL" id="KAF2790355.1"/>
    </source>
</evidence>
<evidence type="ECO:0000256" key="1">
    <source>
        <dbReference type="ARBA" id="ARBA00022737"/>
    </source>
</evidence>
<keyword evidence="5" id="KW-1185">Reference proteome</keyword>
<dbReference type="InterPro" id="IPR056693">
    <property type="entry name" value="DUF7791"/>
</dbReference>
<dbReference type="EMBL" id="MU002079">
    <property type="protein sequence ID" value="KAF2790355.1"/>
    <property type="molecule type" value="Genomic_DNA"/>
</dbReference>
<dbReference type="OrthoDB" id="443402at2759"/>
<dbReference type="Pfam" id="PF24883">
    <property type="entry name" value="NPHP3_N"/>
    <property type="match status" value="1"/>
</dbReference>
<organism evidence="4 5">
    <name type="scientific">Melanomma pulvis-pyrius CBS 109.77</name>
    <dbReference type="NCBI Taxonomy" id="1314802"/>
    <lineage>
        <taxon>Eukaryota</taxon>
        <taxon>Fungi</taxon>
        <taxon>Dikarya</taxon>
        <taxon>Ascomycota</taxon>
        <taxon>Pezizomycotina</taxon>
        <taxon>Dothideomycetes</taxon>
        <taxon>Pleosporomycetidae</taxon>
        <taxon>Pleosporales</taxon>
        <taxon>Melanommataceae</taxon>
        <taxon>Melanomma</taxon>
    </lineage>
</organism>
<dbReference type="InterPro" id="IPR056884">
    <property type="entry name" value="NPHP3-like_N"/>
</dbReference>
<evidence type="ECO:0000313" key="5">
    <source>
        <dbReference type="Proteomes" id="UP000799757"/>
    </source>
</evidence>
<feature type="domain" description="Nephrocystin 3-like N-terminal" evidence="2">
    <location>
        <begin position="215"/>
        <end position="344"/>
    </location>
</feature>
<feature type="domain" description="DUF7791" evidence="3">
    <location>
        <begin position="447"/>
        <end position="579"/>
    </location>
</feature>
<dbReference type="AlphaFoldDB" id="A0A6A6X2K1"/>